<dbReference type="InterPro" id="IPR052233">
    <property type="entry name" value="Rho-type_GEFs"/>
</dbReference>
<feature type="region of interest" description="Disordered" evidence="3">
    <location>
        <begin position="437"/>
        <end position="484"/>
    </location>
</feature>
<dbReference type="Proteomes" id="UP000324748">
    <property type="component" value="Unassembled WGS sequence"/>
</dbReference>
<dbReference type="EMBL" id="VSWC01000066">
    <property type="protein sequence ID" value="KAA1098085.1"/>
    <property type="molecule type" value="Genomic_DNA"/>
</dbReference>
<feature type="compositionally biased region" description="Low complexity" evidence="3">
    <location>
        <begin position="32"/>
        <end position="43"/>
    </location>
</feature>
<feature type="compositionally biased region" description="Low complexity" evidence="3">
    <location>
        <begin position="53"/>
        <end position="62"/>
    </location>
</feature>
<dbReference type="InterPro" id="IPR035899">
    <property type="entry name" value="DBL_dom_sf"/>
</dbReference>
<dbReference type="PANTHER" id="PTHR46572:SF2">
    <property type="entry name" value="RHO1 GDP-GTP EXCHANGE PROTEIN 1-RELATED"/>
    <property type="match status" value="1"/>
</dbReference>
<keyword evidence="2" id="KW-0344">Guanine-nucleotide releasing factor</keyword>
<feature type="compositionally biased region" description="Polar residues" evidence="3">
    <location>
        <begin position="864"/>
        <end position="875"/>
    </location>
</feature>
<dbReference type="OrthoDB" id="2272012at2759"/>
<dbReference type="Gene3D" id="1.20.900.10">
    <property type="entry name" value="Dbl homology (DH) domain"/>
    <property type="match status" value="1"/>
</dbReference>
<feature type="region of interest" description="Disordered" evidence="3">
    <location>
        <begin position="1353"/>
        <end position="1463"/>
    </location>
</feature>
<feature type="region of interest" description="Disordered" evidence="3">
    <location>
        <begin position="852"/>
        <end position="887"/>
    </location>
</feature>
<evidence type="ECO:0000256" key="1">
    <source>
        <dbReference type="ARBA" id="ARBA00022553"/>
    </source>
</evidence>
<feature type="domain" description="CNH" evidence="6">
    <location>
        <begin position="963"/>
        <end position="1263"/>
    </location>
</feature>
<dbReference type="SUPFAM" id="SSF48065">
    <property type="entry name" value="DBL homology domain (DH-domain)"/>
    <property type="match status" value="1"/>
</dbReference>
<feature type="region of interest" description="Disordered" evidence="3">
    <location>
        <begin position="266"/>
        <end position="340"/>
    </location>
</feature>
<keyword evidence="1" id="KW-0597">Phosphoprotein</keyword>
<feature type="compositionally biased region" description="Polar residues" evidence="3">
    <location>
        <begin position="1354"/>
        <end position="1368"/>
    </location>
</feature>
<feature type="compositionally biased region" description="Basic residues" evidence="3">
    <location>
        <begin position="1404"/>
        <end position="1414"/>
    </location>
</feature>
<feature type="compositionally biased region" description="Low complexity" evidence="3">
    <location>
        <begin position="281"/>
        <end position="293"/>
    </location>
</feature>
<feature type="compositionally biased region" description="Polar residues" evidence="3">
    <location>
        <begin position="123"/>
        <end position="135"/>
    </location>
</feature>
<dbReference type="PROSITE" id="PS50219">
    <property type="entry name" value="CNH"/>
    <property type="match status" value="1"/>
</dbReference>
<evidence type="ECO:0000313" key="7">
    <source>
        <dbReference type="EMBL" id="KAA1098085.1"/>
    </source>
</evidence>
<feature type="region of interest" description="Disordered" evidence="3">
    <location>
        <begin position="1"/>
        <end position="97"/>
    </location>
</feature>
<accession>A0A5B0QUV6</accession>
<feature type="domain" description="PH" evidence="4">
    <location>
        <begin position="791"/>
        <end position="941"/>
    </location>
</feature>
<reference evidence="9 10" key="1">
    <citation type="submission" date="2019-05" db="EMBL/GenBank/DDBJ databases">
        <title>Emergence of the Ug99 lineage of the wheat stem rust pathogen through somatic hybridization.</title>
        <authorList>
            <person name="Li F."/>
            <person name="Upadhyaya N.M."/>
            <person name="Sperschneider J."/>
            <person name="Matny O."/>
            <person name="Nguyen-Phuc H."/>
            <person name="Mago R."/>
            <person name="Raley C."/>
            <person name="Miller M.E."/>
            <person name="Silverstein K.A.T."/>
            <person name="Henningsen E."/>
            <person name="Hirsch C.D."/>
            <person name="Visser B."/>
            <person name="Pretorius Z.A."/>
            <person name="Steffenson B.J."/>
            <person name="Schwessinger B."/>
            <person name="Dodds P.N."/>
            <person name="Figueroa M."/>
        </authorList>
    </citation>
    <scope>NUCLEOTIDE SEQUENCE [LARGE SCALE GENOMIC DNA]</scope>
    <source>
        <strain evidence="7">21-0</strain>
        <strain evidence="8 10">Ug99</strain>
    </source>
</reference>
<dbReference type="PROSITE" id="PS50003">
    <property type="entry name" value="PH_DOMAIN"/>
    <property type="match status" value="1"/>
</dbReference>
<protein>
    <submittedName>
        <fullName evidence="8">RHO1 GDP-GTP exchange protein 2</fullName>
    </submittedName>
</protein>
<feature type="compositionally biased region" description="Polar residues" evidence="3">
    <location>
        <begin position="437"/>
        <end position="463"/>
    </location>
</feature>
<dbReference type="InterPro" id="IPR011993">
    <property type="entry name" value="PH-like_dom_sf"/>
</dbReference>
<dbReference type="PROSITE" id="PS50010">
    <property type="entry name" value="DH_2"/>
    <property type="match status" value="1"/>
</dbReference>
<dbReference type="InterPro" id="IPR036390">
    <property type="entry name" value="WH_DNA-bd_sf"/>
</dbReference>
<proteinExistence type="predicted"/>
<feature type="compositionally biased region" description="Low complexity" evidence="3">
    <location>
        <begin position="1389"/>
        <end position="1400"/>
    </location>
</feature>
<dbReference type="CDD" id="cd00160">
    <property type="entry name" value="RhoGEF"/>
    <property type="match status" value="1"/>
</dbReference>
<dbReference type="SMART" id="SM00036">
    <property type="entry name" value="CNH"/>
    <property type="match status" value="1"/>
</dbReference>
<dbReference type="Pfam" id="PF15405">
    <property type="entry name" value="PH_5"/>
    <property type="match status" value="1"/>
</dbReference>
<evidence type="ECO:0000313" key="10">
    <source>
        <dbReference type="Proteomes" id="UP000325313"/>
    </source>
</evidence>
<name>A0A5B0QUV6_PUCGR</name>
<comment type="caution">
    <text evidence="8">The sequence shown here is derived from an EMBL/GenBank/DDBJ whole genome shotgun (WGS) entry which is preliminary data.</text>
</comment>
<dbReference type="InterPro" id="IPR041675">
    <property type="entry name" value="PH_5"/>
</dbReference>
<dbReference type="GO" id="GO:0005085">
    <property type="term" value="F:guanyl-nucleotide exchange factor activity"/>
    <property type="evidence" value="ECO:0007669"/>
    <property type="project" value="UniProtKB-KW"/>
</dbReference>
<feature type="compositionally biased region" description="Low complexity" evidence="3">
    <location>
        <begin position="209"/>
        <end position="220"/>
    </location>
</feature>
<evidence type="ECO:0000259" key="5">
    <source>
        <dbReference type="PROSITE" id="PS50010"/>
    </source>
</evidence>
<dbReference type="InterPro" id="IPR000591">
    <property type="entry name" value="DEP_dom"/>
</dbReference>
<dbReference type="Pfam" id="PF00780">
    <property type="entry name" value="CNH"/>
    <property type="match status" value="1"/>
</dbReference>
<dbReference type="SUPFAM" id="SSF50729">
    <property type="entry name" value="PH domain-like"/>
    <property type="match status" value="1"/>
</dbReference>
<feature type="compositionally biased region" description="Low complexity" evidence="3">
    <location>
        <begin position="318"/>
        <end position="340"/>
    </location>
</feature>
<feature type="compositionally biased region" description="Low complexity" evidence="3">
    <location>
        <begin position="172"/>
        <end position="187"/>
    </location>
</feature>
<evidence type="ECO:0000259" key="6">
    <source>
        <dbReference type="PROSITE" id="PS50219"/>
    </source>
</evidence>
<dbReference type="InterPro" id="IPR001849">
    <property type="entry name" value="PH_domain"/>
</dbReference>
<sequence>MTSTKPTDKRSTAYSDIFGHKPTNNRPPPPLQQQQQPHQQQQHHYYHHHHQQQHQQQQQQQQQHHHPTSYQAYNQHQSSLQHSLSSPTGSSHHQHPHHQIIYNQPGRAQSLVDRTTPERTYSLNHHTQADNLRSQSFGSSARYSLSSSTNSSSKHYSQPHYHQPIDRLNSLHHPTQPPNNHIIPPIRNSNFTIQEPNLLSFSNLSLHHRPSSSIQPSIPQFDSDSGGLGSIQESTTYQGFDQQGPLSDLSYSHSIHRKPSIDLDHNSVYAGMSSMPSDQTLSGSQSGQLSPLLIRPRKSCESVRVMPTQPKQSTANDRSFSFSSGPSSRPRQPTTTLTSRPPIVYPALLSRVAEAFRSRIMLAERTKDGLTYTECFDGREAVDKIAYIIKTTDRNLALLLGRALDSQKFFHDVTYDHRLRDSHHELYQFRGTLTNTFTAEQDNPRNSTHDSLQQTSRPISEAQSELDGLDEEEAQEDEVTEEEEDVLPCGVFTLLTDCYSPTCTRDRLCYSIACPRRLEQQARLNLKPKPGLQRSLSTESLGDLKEPGTLWIHSVPQEVVDSVNDTEKKRQEAINECIYTERDFVRDLEYLRDVWIKPLQASNIIPEARRQDFLSQVFWNVLEVLSVNSRLCELLSKRQKSAHVVPHIADIYLELVPHFSPFVKYGAHQLYGKYEFEREKSANPAFAKFVDEAERLPESRKLELNAYLTKPTTRLARYPLLLEVVLKYTPDDHIDKTEIPKVVKMIRELLAKVNIETGKSENRFNLAQLDQQLVFRQGEAVDLRLREEGRELIYKGQLKKRGGSGSDSAELQVYLFDHALLMVKHKHSNKTDQLKVYRKPIPLELLTVTGVTNQEDGSTGGRGLNSNKKSLMTRNSGSDKGKGVGTSVSSNGVVVPIQAQNKAGFSMTINQLGRRGYSIVLWAPTPQSRQKWLDKIYARQAQIREQNTIFEMVSLNEGFFVGPYKVNCAVPFDNGNRLIFGNDVGVYLAVTSDPTRAPVQVIQVENVTQVDIIEEQGILLVLADKVVMTFWMDGLDPNDAAGAAKRARKVSSNASFFKVGDCLGRKLVCVVKAGSVSSTIKTLEPTDNLNHQLNVRTRTKPAFRKIIPANNDALKVYKEFYIPTVSSSVHFLKSKLCIGCQKGFEIVNLETLDVLGLLDPADHSLDFVARREAVKPISIFRIEAEFLLCYEEFAFYVSKTGWRCRLDWIIQWEGNPTAFALHYPFVLAFDPSFIEVRHVDTGLLVQVIPGPNLRHLFSESPPSISAPLLAAAAARQQELQQQSKRSQQQGLIGYPSQSQVALNNPSINSLALNCRPQIIFSADSKVIQLRLKQRQLSVAALNLNAGQVHHPLIPSNNLTPPLVLQSTTNSSSPAPSSFSNPHPNPTPHPHSNNLNLNQNPSHPPHPHHLHHHHPAPNLSNNLSPYPPINPPPQLAPAPLAPPQILLPSQPPPPPQPLPNNNLNLNRHLFHHLYHH</sequence>
<feature type="compositionally biased region" description="Low complexity" evidence="3">
    <location>
        <begin position="136"/>
        <end position="156"/>
    </location>
</feature>
<feature type="compositionally biased region" description="Low complexity" evidence="3">
    <location>
        <begin position="75"/>
        <end position="91"/>
    </location>
</feature>
<dbReference type="SUPFAM" id="SSF46785">
    <property type="entry name" value="Winged helix' DNA-binding domain"/>
    <property type="match status" value="1"/>
</dbReference>
<feature type="compositionally biased region" description="Pro residues" evidence="3">
    <location>
        <begin position="1424"/>
        <end position="1441"/>
    </location>
</feature>
<dbReference type="Pfam" id="PF00621">
    <property type="entry name" value="RhoGEF"/>
    <property type="match status" value="1"/>
</dbReference>
<feature type="compositionally biased region" description="Low complexity" evidence="3">
    <location>
        <begin position="1369"/>
        <end position="1381"/>
    </location>
</feature>
<dbReference type="InterPro" id="IPR000219">
    <property type="entry name" value="DH_dom"/>
</dbReference>
<dbReference type="CDD" id="cd04435">
    <property type="entry name" value="DEP_fRom2"/>
    <property type="match status" value="1"/>
</dbReference>
<dbReference type="Pfam" id="PF00610">
    <property type="entry name" value="DEP"/>
    <property type="match status" value="1"/>
</dbReference>
<dbReference type="Gene3D" id="1.10.10.10">
    <property type="entry name" value="Winged helix-like DNA-binding domain superfamily/Winged helix DNA-binding domain"/>
    <property type="match status" value="1"/>
</dbReference>
<organism evidence="8 10">
    <name type="scientific">Puccinia graminis f. sp. tritici</name>
    <dbReference type="NCBI Taxonomy" id="56615"/>
    <lineage>
        <taxon>Eukaryota</taxon>
        <taxon>Fungi</taxon>
        <taxon>Dikarya</taxon>
        <taxon>Basidiomycota</taxon>
        <taxon>Pucciniomycotina</taxon>
        <taxon>Pucciniomycetes</taxon>
        <taxon>Pucciniales</taxon>
        <taxon>Pucciniaceae</taxon>
        <taxon>Puccinia</taxon>
    </lineage>
</organism>
<feature type="domain" description="DH" evidence="5">
    <location>
        <begin position="569"/>
        <end position="756"/>
    </location>
</feature>
<evidence type="ECO:0000313" key="8">
    <source>
        <dbReference type="EMBL" id="KAA1116950.1"/>
    </source>
</evidence>
<evidence type="ECO:0000256" key="2">
    <source>
        <dbReference type="ARBA" id="ARBA00022658"/>
    </source>
</evidence>
<feature type="compositionally biased region" description="Pro residues" evidence="3">
    <location>
        <begin position="1448"/>
        <end position="1457"/>
    </location>
</feature>
<dbReference type="SMART" id="SM00233">
    <property type="entry name" value="PH"/>
    <property type="match status" value="1"/>
</dbReference>
<dbReference type="EMBL" id="VDEP01000270">
    <property type="protein sequence ID" value="KAA1116950.1"/>
    <property type="molecule type" value="Genomic_DNA"/>
</dbReference>
<dbReference type="GO" id="GO:0035556">
    <property type="term" value="P:intracellular signal transduction"/>
    <property type="evidence" value="ECO:0007669"/>
    <property type="project" value="InterPro"/>
</dbReference>
<feature type="region of interest" description="Disordered" evidence="3">
    <location>
        <begin position="123"/>
        <end position="187"/>
    </location>
</feature>
<keyword evidence="9" id="KW-1185">Reference proteome</keyword>
<dbReference type="PANTHER" id="PTHR46572">
    <property type="entry name" value="RHO1 GDP-GTP EXCHANGE PROTEIN 1-RELATED"/>
    <property type="match status" value="1"/>
</dbReference>
<dbReference type="Gene3D" id="2.30.29.30">
    <property type="entry name" value="Pleckstrin-homology domain (PH domain)/Phosphotyrosine-binding domain (PTB)"/>
    <property type="match status" value="1"/>
</dbReference>
<dbReference type="SMART" id="SM00325">
    <property type="entry name" value="RhoGEF"/>
    <property type="match status" value="1"/>
</dbReference>
<dbReference type="InterPro" id="IPR036388">
    <property type="entry name" value="WH-like_DNA-bd_sf"/>
</dbReference>
<feature type="compositionally biased region" description="Basic and acidic residues" evidence="3">
    <location>
        <begin position="1"/>
        <end position="11"/>
    </location>
</feature>
<evidence type="ECO:0000256" key="3">
    <source>
        <dbReference type="SAM" id="MobiDB-lite"/>
    </source>
</evidence>
<feature type="region of interest" description="Disordered" evidence="3">
    <location>
        <begin position="209"/>
        <end position="233"/>
    </location>
</feature>
<evidence type="ECO:0000259" key="4">
    <source>
        <dbReference type="PROSITE" id="PS50003"/>
    </source>
</evidence>
<dbReference type="Proteomes" id="UP000325313">
    <property type="component" value="Unassembled WGS sequence"/>
</dbReference>
<dbReference type="SMART" id="SM00049">
    <property type="entry name" value="DEP"/>
    <property type="match status" value="1"/>
</dbReference>
<dbReference type="InterPro" id="IPR001180">
    <property type="entry name" value="CNH_dom"/>
</dbReference>
<evidence type="ECO:0000313" key="9">
    <source>
        <dbReference type="Proteomes" id="UP000324748"/>
    </source>
</evidence>
<gene>
    <name evidence="8" type="primary">ROM2_3</name>
    <name evidence="7" type="synonym">ROM2_2</name>
    <name evidence="7" type="ORF">PGT21_028071</name>
    <name evidence="8" type="ORF">PGTUg99_031873</name>
</gene>
<feature type="compositionally biased region" description="Acidic residues" evidence="3">
    <location>
        <begin position="467"/>
        <end position="484"/>
    </location>
</feature>